<keyword evidence="1" id="KW-0812">Transmembrane</keyword>
<accession>A0A562T582</accession>
<dbReference type="AlphaFoldDB" id="A0A562T582"/>
<feature type="transmembrane region" description="Helical" evidence="1">
    <location>
        <begin position="20"/>
        <end position="39"/>
    </location>
</feature>
<dbReference type="Proteomes" id="UP000316778">
    <property type="component" value="Unassembled WGS sequence"/>
</dbReference>
<name>A0A562T582_CHIJA</name>
<keyword evidence="1" id="KW-0472">Membrane</keyword>
<reference evidence="2 3" key="1">
    <citation type="journal article" date="2013" name="Stand. Genomic Sci.">
        <title>Genomic Encyclopedia of Type Strains, Phase I: The one thousand microbial genomes (KMG-I) project.</title>
        <authorList>
            <person name="Kyrpides N.C."/>
            <person name="Woyke T."/>
            <person name="Eisen J.A."/>
            <person name="Garrity G."/>
            <person name="Lilburn T.G."/>
            <person name="Beck B.J."/>
            <person name="Whitman W.B."/>
            <person name="Hugenholtz P."/>
            <person name="Klenk H.P."/>
        </authorList>
    </citation>
    <scope>NUCLEOTIDE SEQUENCE [LARGE SCALE GENOMIC DNA]</scope>
    <source>
        <strain evidence="2 3">DSM 13484</strain>
    </source>
</reference>
<evidence type="ECO:0000256" key="1">
    <source>
        <dbReference type="SAM" id="Phobius"/>
    </source>
</evidence>
<proteinExistence type="predicted"/>
<dbReference type="EMBL" id="VLLG01000003">
    <property type="protein sequence ID" value="TWI88414.1"/>
    <property type="molecule type" value="Genomic_DNA"/>
</dbReference>
<gene>
    <name evidence="2" type="ORF">LX66_2499</name>
</gene>
<keyword evidence="3" id="KW-1185">Reference proteome</keyword>
<organism evidence="2 3">
    <name type="scientific">Chitinophaga japonensis</name>
    <name type="common">Flexibacter japonensis</name>
    <dbReference type="NCBI Taxonomy" id="104662"/>
    <lineage>
        <taxon>Bacteria</taxon>
        <taxon>Pseudomonadati</taxon>
        <taxon>Bacteroidota</taxon>
        <taxon>Chitinophagia</taxon>
        <taxon>Chitinophagales</taxon>
        <taxon>Chitinophagaceae</taxon>
        <taxon>Chitinophaga</taxon>
    </lineage>
</organism>
<evidence type="ECO:0000313" key="3">
    <source>
        <dbReference type="Proteomes" id="UP000316778"/>
    </source>
</evidence>
<keyword evidence="1" id="KW-1133">Transmembrane helix</keyword>
<comment type="caution">
    <text evidence="2">The sequence shown here is derived from an EMBL/GenBank/DDBJ whole genome shotgun (WGS) entry which is preliminary data.</text>
</comment>
<sequence>MTSMWLNKNNNKLHHVVAQLNWAITLVVVVVVIISRHYGG</sequence>
<evidence type="ECO:0000313" key="2">
    <source>
        <dbReference type="EMBL" id="TWI88414.1"/>
    </source>
</evidence>
<protein>
    <submittedName>
        <fullName evidence="2">Uncharacterized protein</fullName>
    </submittedName>
</protein>